<organism evidence="2 3">
    <name type="scientific">Limihaloglobus sulfuriphilus</name>
    <dbReference type="NCBI Taxonomy" id="1851148"/>
    <lineage>
        <taxon>Bacteria</taxon>
        <taxon>Pseudomonadati</taxon>
        <taxon>Planctomycetota</taxon>
        <taxon>Phycisphaerae</taxon>
        <taxon>Sedimentisphaerales</taxon>
        <taxon>Sedimentisphaeraceae</taxon>
        <taxon>Limihaloglobus</taxon>
    </lineage>
</organism>
<proteinExistence type="predicted"/>
<accession>A0A1R7T643</accession>
<protein>
    <submittedName>
        <fullName evidence="2">Uncharacterized protein</fullName>
    </submittedName>
</protein>
<gene>
    <name evidence="2" type="ORF">SMSP2_02666</name>
</gene>
<feature type="transmembrane region" description="Helical" evidence="1">
    <location>
        <begin position="6"/>
        <end position="26"/>
    </location>
</feature>
<evidence type="ECO:0000256" key="1">
    <source>
        <dbReference type="SAM" id="Phobius"/>
    </source>
</evidence>
<evidence type="ECO:0000313" key="3">
    <source>
        <dbReference type="Proteomes" id="UP000188181"/>
    </source>
</evidence>
<keyword evidence="1" id="KW-0812">Transmembrane</keyword>
<keyword evidence="1" id="KW-1133">Transmembrane helix</keyword>
<keyword evidence="1" id="KW-0472">Membrane</keyword>
<dbReference type="Proteomes" id="UP000188181">
    <property type="component" value="Chromosome"/>
</dbReference>
<reference evidence="3" key="1">
    <citation type="submission" date="2017-02" db="EMBL/GenBank/DDBJ databases">
        <title>Comparative genomics and description of representatives of a novel lineage of planctomycetes thriving in anoxic sediments.</title>
        <authorList>
            <person name="Spring S."/>
            <person name="Bunk B."/>
            <person name="Sproer C."/>
        </authorList>
    </citation>
    <scope>NUCLEOTIDE SEQUENCE [LARGE SCALE GENOMIC DNA]</scope>
    <source>
        <strain evidence="3">SM-Chi-D1</strain>
    </source>
</reference>
<keyword evidence="3" id="KW-1185">Reference proteome</keyword>
<dbReference type="AlphaFoldDB" id="A0A1R7T643"/>
<evidence type="ECO:0000313" key="2">
    <source>
        <dbReference type="EMBL" id="AQQ72283.1"/>
    </source>
</evidence>
<dbReference type="EMBL" id="CP019646">
    <property type="protein sequence ID" value="AQQ72283.1"/>
    <property type="molecule type" value="Genomic_DNA"/>
</dbReference>
<name>A0A1R7T643_9BACT</name>
<dbReference type="KEGG" id="pbas:SMSP2_02666"/>
<sequence length="59" mass="6669">MKFGEGIKVSAFVVVVMKIWNLIILYHTVRVEQTPLEICSCCAKAAIEKKVIVFESLQN</sequence>